<dbReference type="AlphaFoldDB" id="A0A4R2R4S6"/>
<dbReference type="CDD" id="cd06550">
    <property type="entry name" value="TM_ABC_iron-siderophores_like"/>
    <property type="match status" value="1"/>
</dbReference>
<dbReference type="Gene3D" id="1.10.3470.10">
    <property type="entry name" value="ABC transporter involved in vitamin B12 uptake, BtuC"/>
    <property type="match status" value="1"/>
</dbReference>
<name>A0A4R2R4S6_9PSEU</name>
<evidence type="ECO:0000256" key="7">
    <source>
        <dbReference type="ARBA" id="ARBA00023136"/>
    </source>
</evidence>
<dbReference type="InterPro" id="IPR000522">
    <property type="entry name" value="ABC_transptr_permease_BtuC"/>
</dbReference>
<dbReference type="PANTHER" id="PTHR30472:SF1">
    <property type="entry name" value="FE(3+) DICITRATE TRANSPORT SYSTEM PERMEASE PROTEIN FECC-RELATED"/>
    <property type="match status" value="1"/>
</dbReference>
<evidence type="ECO:0000256" key="6">
    <source>
        <dbReference type="ARBA" id="ARBA00022989"/>
    </source>
</evidence>
<feature type="transmembrane region" description="Helical" evidence="8">
    <location>
        <begin position="47"/>
        <end position="68"/>
    </location>
</feature>
<keyword evidence="7 8" id="KW-0472">Membrane</keyword>
<gene>
    <name evidence="9" type="ORF">EV191_101664</name>
</gene>
<evidence type="ECO:0000256" key="3">
    <source>
        <dbReference type="ARBA" id="ARBA00022448"/>
    </source>
</evidence>
<dbReference type="PANTHER" id="PTHR30472">
    <property type="entry name" value="FERRIC ENTEROBACTIN TRANSPORT SYSTEM PERMEASE PROTEIN"/>
    <property type="match status" value="1"/>
</dbReference>
<evidence type="ECO:0000256" key="8">
    <source>
        <dbReference type="SAM" id="Phobius"/>
    </source>
</evidence>
<evidence type="ECO:0000313" key="10">
    <source>
        <dbReference type="Proteomes" id="UP000294911"/>
    </source>
</evidence>
<feature type="transmembrane region" description="Helical" evidence="8">
    <location>
        <begin position="249"/>
        <end position="276"/>
    </location>
</feature>
<evidence type="ECO:0000256" key="2">
    <source>
        <dbReference type="ARBA" id="ARBA00007935"/>
    </source>
</evidence>
<evidence type="ECO:0000313" key="9">
    <source>
        <dbReference type="EMBL" id="TCP56718.1"/>
    </source>
</evidence>
<comment type="caution">
    <text evidence="9">The sequence shown here is derived from an EMBL/GenBank/DDBJ whole genome shotgun (WGS) entry which is preliminary data.</text>
</comment>
<organism evidence="9 10">
    <name type="scientific">Tamaricihabitans halophyticus</name>
    <dbReference type="NCBI Taxonomy" id="1262583"/>
    <lineage>
        <taxon>Bacteria</taxon>
        <taxon>Bacillati</taxon>
        <taxon>Actinomycetota</taxon>
        <taxon>Actinomycetes</taxon>
        <taxon>Pseudonocardiales</taxon>
        <taxon>Pseudonocardiaceae</taxon>
        <taxon>Tamaricihabitans</taxon>
    </lineage>
</organism>
<evidence type="ECO:0000256" key="5">
    <source>
        <dbReference type="ARBA" id="ARBA00022692"/>
    </source>
</evidence>
<feature type="transmembrane region" description="Helical" evidence="8">
    <location>
        <begin position="131"/>
        <end position="149"/>
    </location>
</feature>
<dbReference type="GO" id="GO:0033214">
    <property type="term" value="P:siderophore-iron import into cell"/>
    <property type="evidence" value="ECO:0007669"/>
    <property type="project" value="TreeGrafter"/>
</dbReference>
<evidence type="ECO:0000256" key="4">
    <source>
        <dbReference type="ARBA" id="ARBA00022475"/>
    </source>
</evidence>
<comment type="subcellular location">
    <subcellularLocation>
        <location evidence="1">Cell membrane</location>
        <topology evidence="1">Multi-pass membrane protein</topology>
    </subcellularLocation>
</comment>
<proteinExistence type="inferred from homology"/>
<sequence>MPEQSAAAGNSLATRRRRRLTGLVVLVVALLLAALASVAFGERNIPLSAVWHAIFTPSGTEFDIIVGALRIPRTLLGLAVGIALGVAGALMQGHTRNPLADPGLLGVTQGAAFAVVLSITVFGMTYVSGQVLFAFAGALIASAVVFALGSVGRGGATPVTLALAGATISWLLLGLTSALVLLDQRGMEVYRFWRIGSLARSEYESAATVLPFLLVGLVLAVLNTPGLNTLALGEDIAKGLGQRVRLTRFVGLGAIALLTGSAVAACGPIAFVGLVVPHIARGITGADYRWLVPYAGLLGAILLLVADVLGRVLAADRFEVGIMLTVLGAPAFIYLVRSVRLVRL</sequence>
<dbReference type="InterPro" id="IPR037294">
    <property type="entry name" value="ABC_BtuC-like"/>
</dbReference>
<dbReference type="Pfam" id="PF01032">
    <property type="entry name" value="FecCD"/>
    <property type="match status" value="1"/>
</dbReference>
<feature type="transmembrane region" description="Helical" evidence="8">
    <location>
        <begin position="318"/>
        <end position="336"/>
    </location>
</feature>
<keyword evidence="3" id="KW-0813">Transport</keyword>
<keyword evidence="10" id="KW-1185">Reference proteome</keyword>
<dbReference type="OrthoDB" id="9782305at2"/>
<feature type="transmembrane region" description="Helical" evidence="8">
    <location>
        <begin position="20"/>
        <end position="41"/>
    </location>
</feature>
<reference evidence="9 10" key="1">
    <citation type="submission" date="2019-03" db="EMBL/GenBank/DDBJ databases">
        <title>Genomic Encyclopedia of Type Strains, Phase IV (KMG-IV): sequencing the most valuable type-strain genomes for metagenomic binning, comparative biology and taxonomic classification.</title>
        <authorList>
            <person name="Goeker M."/>
        </authorList>
    </citation>
    <scope>NUCLEOTIDE SEQUENCE [LARGE SCALE GENOMIC DNA]</scope>
    <source>
        <strain evidence="9 10">DSM 45765</strain>
    </source>
</reference>
<feature type="transmembrane region" description="Helical" evidence="8">
    <location>
        <begin position="161"/>
        <end position="182"/>
    </location>
</feature>
<dbReference type="GO" id="GO:0022857">
    <property type="term" value="F:transmembrane transporter activity"/>
    <property type="evidence" value="ECO:0007669"/>
    <property type="project" value="InterPro"/>
</dbReference>
<keyword evidence="6 8" id="KW-1133">Transmembrane helix</keyword>
<dbReference type="SUPFAM" id="SSF81345">
    <property type="entry name" value="ABC transporter involved in vitamin B12 uptake, BtuC"/>
    <property type="match status" value="1"/>
</dbReference>
<dbReference type="EMBL" id="SLXQ01000001">
    <property type="protein sequence ID" value="TCP56718.1"/>
    <property type="molecule type" value="Genomic_DNA"/>
</dbReference>
<dbReference type="GO" id="GO:0005886">
    <property type="term" value="C:plasma membrane"/>
    <property type="evidence" value="ECO:0007669"/>
    <property type="project" value="UniProtKB-SubCell"/>
</dbReference>
<accession>A0A4R2R4S6</accession>
<feature type="transmembrane region" description="Helical" evidence="8">
    <location>
        <begin position="203"/>
        <end position="222"/>
    </location>
</feature>
<comment type="similarity">
    <text evidence="2">Belongs to the binding-protein-dependent transport system permease family. FecCD subfamily.</text>
</comment>
<keyword evidence="5 8" id="KW-0812">Transmembrane</keyword>
<feature type="transmembrane region" description="Helical" evidence="8">
    <location>
        <begin position="288"/>
        <end position="306"/>
    </location>
</feature>
<dbReference type="FunFam" id="1.10.3470.10:FF:000001">
    <property type="entry name" value="Vitamin B12 ABC transporter permease BtuC"/>
    <property type="match status" value="1"/>
</dbReference>
<dbReference type="RefSeq" id="WP_132876117.1">
    <property type="nucleotide sequence ID" value="NZ_SLXQ01000001.1"/>
</dbReference>
<protein>
    <submittedName>
        <fullName evidence="9">Iron complex transport system permease protein</fullName>
    </submittedName>
</protein>
<keyword evidence="4" id="KW-1003">Cell membrane</keyword>
<dbReference type="Proteomes" id="UP000294911">
    <property type="component" value="Unassembled WGS sequence"/>
</dbReference>
<evidence type="ECO:0000256" key="1">
    <source>
        <dbReference type="ARBA" id="ARBA00004651"/>
    </source>
</evidence>
<feature type="transmembrane region" description="Helical" evidence="8">
    <location>
        <begin position="75"/>
        <end position="92"/>
    </location>
</feature>
<feature type="transmembrane region" description="Helical" evidence="8">
    <location>
        <begin position="104"/>
        <end position="124"/>
    </location>
</feature>